<dbReference type="STRING" id="407234.SAMN05421795_1146"/>
<keyword evidence="3" id="KW-1185">Reference proteome</keyword>
<gene>
    <name evidence="2" type="ORF">SAMN05421795_1146</name>
</gene>
<keyword evidence="1" id="KW-0812">Transmembrane</keyword>
<organism evidence="2 3">
    <name type="scientific">Phaeovulum vinaykumarii</name>
    <dbReference type="NCBI Taxonomy" id="407234"/>
    <lineage>
        <taxon>Bacteria</taxon>
        <taxon>Pseudomonadati</taxon>
        <taxon>Pseudomonadota</taxon>
        <taxon>Alphaproteobacteria</taxon>
        <taxon>Rhodobacterales</taxon>
        <taxon>Paracoccaceae</taxon>
        <taxon>Phaeovulum</taxon>
    </lineage>
</organism>
<evidence type="ECO:0000313" key="2">
    <source>
        <dbReference type="EMBL" id="SIS92380.1"/>
    </source>
</evidence>
<evidence type="ECO:0000256" key="1">
    <source>
        <dbReference type="SAM" id="Phobius"/>
    </source>
</evidence>
<dbReference type="AlphaFoldDB" id="A0A1N7N209"/>
<dbReference type="EMBL" id="FTOM01000014">
    <property type="protein sequence ID" value="SIS92380.1"/>
    <property type="molecule type" value="Genomic_DNA"/>
</dbReference>
<dbReference type="Proteomes" id="UP000186098">
    <property type="component" value="Unassembled WGS sequence"/>
</dbReference>
<sequence length="158" mass="16825">MNQAALAWRAFRNMLRAAARDPLGAIIAIITAPFRLWQPVAGLLILILLMLLGLGFAGEVILSWLGFPLGSLPHSLFYFLLSLLVLWMVVRSITAPLIANFGDMDGDTHGSARFATDKEVAPLTRTGGGSGLVALPPGLEPGQHIGIEAGGIWCLIGR</sequence>
<protein>
    <submittedName>
        <fullName evidence="2">Type IV secretion system protein VirD4</fullName>
    </submittedName>
</protein>
<feature type="transmembrane region" description="Helical" evidence="1">
    <location>
        <begin position="43"/>
        <end position="65"/>
    </location>
</feature>
<proteinExistence type="predicted"/>
<reference evidence="3" key="1">
    <citation type="submission" date="2017-01" db="EMBL/GenBank/DDBJ databases">
        <authorList>
            <person name="Varghese N."/>
            <person name="Submissions S."/>
        </authorList>
    </citation>
    <scope>NUCLEOTIDE SEQUENCE [LARGE SCALE GENOMIC DNA]</scope>
    <source>
        <strain evidence="3">DSM 18714</strain>
    </source>
</reference>
<name>A0A1N7N209_9RHOB</name>
<keyword evidence="1" id="KW-1133">Transmembrane helix</keyword>
<feature type="transmembrane region" description="Helical" evidence="1">
    <location>
        <begin position="77"/>
        <end position="99"/>
    </location>
</feature>
<evidence type="ECO:0000313" key="3">
    <source>
        <dbReference type="Proteomes" id="UP000186098"/>
    </source>
</evidence>
<accession>A0A1N7N209</accession>
<keyword evidence="1" id="KW-0472">Membrane</keyword>